<evidence type="ECO:0000313" key="3">
    <source>
        <dbReference type="EMBL" id="MPL61089.1"/>
    </source>
</evidence>
<dbReference type="EC" id="2.4.1.250" evidence="3"/>
<reference evidence="3" key="1">
    <citation type="submission" date="2019-08" db="EMBL/GenBank/DDBJ databases">
        <authorList>
            <person name="Kucharzyk K."/>
            <person name="Murdoch R.W."/>
            <person name="Higgins S."/>
            <person name="Loffler F."/>
        </authorList>
    </citation>
    <scope>NUCLEOTIDE SEQUENCE</scope>
</reference>
<dbReference type="Pfam" id="PF00534">
    <property type="entry name" value="Glycos_transf_1"/>
    <property type="match status" value="1"/>
</dbReference>
<dbReference type="PANTHER" id="PTHR46401:SF2">
    <property type="entry name" value="GLYCOSYLTRANSFERASE WBBK-RELATED"/>
    <property type="match status" value="1"/>
</dbReference>
<dbReference type="GO" id="GO:0102710">
    <property type="term" value="F:D-inositol-3-phosphate glycosyltransferase activity"/>
    <property type="evidence" value="ECO:0007669"/>
    <property type="project" value="UniProtKB-EC"/>
</dbReference>
<dbReference type="AlphaFoldDB" id="A0A644T2V2"/>
<dbReference type="EMBL" id="VSSQ01000014">
    <property type="protein sequence ID" value="MPL61089.1"/>
    <property type="molecule type" value="Genomic_DNA"/>
</dbReference>
<dbReference type="CDD" id="cd03809">
    <property type="entry name" value="GT4_MtfB-like"/>
    <property type="match status" value="1"/>
</dbReference>
<gene>
    <name evidence="3" type="primary">mshA_4</name>
    <name evidence="3" type="ORF">SDC9_06656</name>
</gene>
<evidence type="ECO:0000256" key="1">
    <source>
        <dbReference type="ARBA" id="ARBA00022679"/>
    </source>
</evidence>
<dbReference type="GO" id="GO:0009103">
    <property type="term" value="P:lipopolysaccharide biosynthetic process"/>
    <property type="evidence" value="ECO:0007669"/>
    <property type="project" value="TreeGrafter"/>
</dbReference>
<keyword evidence="3" id="KW-0328">Glycosyltransferase</keyword>
<keyword evidence="1 3" id="KW-0808">Transferase</keyword>
<name>A0A644T2V2_9ZZZZ</name>
<dbReference type="InterPro" id="IPR001296">
    <property type="entry name" value="Glyco_trans_1"/>
</dbReference>
<feature type="domain" description="Glycosyl transferase family 1" evidence="2">
    <location>
        <begin position="250"/>
        <end position="406"/>
    </location>
</feature>
<dbReference type="Gene3D" id="3.40.50.2000">
    <property type="entry name" value="Glycogen Phosphorylase B"/>
    <property type="match status" value="2"/>
</dbReference>
<dbReference type="SUPFAM" id="SSF53756">
    <property type="entry name" value="UDP-Glycosyltransferase/glycogen phosphorylase"/>
    <property type="match status" value="1"/>
</dbReference>
<dbReference type="PANTHER" id="PTHR46401">
    <property type="entry name" value="GLYCOSYLTRANSFERASE WBBK-RELATED"/>
    <property type="match status" value="1"/>
</dbReference>
<proteinExistence type="predicted"/>
<evidence type="ECO:0000259" key="2">
    <source>
        <dbReference type="Pfam" id="PF00534"/>
    </source>
</evidence>
<sequence length="448" mass="49540">MARSSILFFFDATPLALWEQASIHKVGIGRMATQTLRALLLRDDVHVELLCPCGMEEYVRRFLATNVWARKADFISISHPEKEGCFQRLKKMLKYLGRKAVAPLPSKIQGVIKRAARIQPFAAYERPNETLRREVTSRLSATGKAVWFSCFQPIPACVAHIPGLRTHVVLHDIIPLRLTSKHPFRAPCLGLMRQHLQKADVIWANSQFTRSDFLEYFPAVPEDKVHVALHGGGDHFRPSSSEQTASSLARYGLPEDVPYFVCLATLEPRKGLSAVISAFKRIAGEREDVHLVLIGQKGWNCGNIVREGATSARIHLTGFASDQTVAALLSGCRGFLYLSEYEGFGLPVVEAMSCGAPVIAAACTSLPEVGGDVALFVPPEDTDALVYNMLQLLDDSSLSADLRRRGLVRAREFTWEKFVGAILAGITADMKKNISLYPSGRATHNRES</sequence>
<accession>A0A644T2V2</accession>
<protein>
    <submittedName>
        <fullName evidence="3">D-inositol-3-phosphate glycosyltransferase</fullName>
        <ecNumber evidence="3">2.4.1.250</ecNumber>
    </submittedName>
</protein>
<organism evidence="3">
    <name type="scientific">bioreactor metagenome</name>
    <dbReference type="NCBI Taxonomy" id="1076179"/>
    <lineage>
        <taxon>unclassified sequences</taxon>
        <taxon>metagenomes</taxon>
        <taxon>ecological metagenomes</taxon>
    </lineage>
</organism>
<comment type="caution">
    <text evidence="3">The sequence shown here is derived from an EMBL/GenBank/DDBJ whole genome shotgun (WGS) entry which is preliminary data.</text>
</comment>